<dbReference type="OrthoDB" id="424974at2759"/>
<reference evidence="4 5" key="1">
    <citation type="submission" date="2018-11" db="EMBL/GenBank/DDBJ databases">
        <title>Genome sequence of Saitozyma podzolica DSM 27192.</title>
        <authorList>
            <person name="Aliyu H."/>
            <person name="Gorte O."/>
            <person name="Ochsenreither K."/>
        </authorList>
    </citation>
    <scope>NUCLEOTIDE SEQUENCE [LARGE SCALE GENOMIC DNA]</scope>
    <source>
        <strain evidence="4 5">DSM 27192</strain>
    </source>
</reference>
<dbReference type="GO" id="GO:0006351">
    <property type="term" value="P:DNA-templated transcription"/>
    <property type="evidence" value="ECO:0007669"/>
    <property type="project" value="InterPro"/>
</dbReference>
<dbReference type="GO" id="GO:0005634">
    <property type="term" value="C:nucleus"/>
    <property type="evidence" value="ECO:0007669"/>
    <property type="project" value="UniProtKB-SubCell"/>
</dbReference>
<dbReference type="Pfam" id="PF04082">
    <property type="entry name" value="Fungal_trans"/>
    <property type="match status" value="1"/>
</dbReference>
<dbReference type="GO" id="GO:0008270">
    <property type="term" value="F:zinc ion binding"/>
    <property type="evidence" value="ECO:0007669"/>
    <property type="project" value="InterPro"/>
</dbReference>
<dbReference type="PANTHER" id="PTHR31001:SF56">
    <property type="entry name" value="ZN(2)-C6 FUNGAL-TYPE DOMAIN-CONTAINING PROTEIN"/>
    <property type="match status" value="1"/>
</dbReference>
<dbReference type="Proteomes" id="UP000279259">
    <property type="component" value="Unassembled WGS sequence"/>
</dbReference>
<protein>
    <recommendedName>
        <fullName evidence="3">Xylanolytic transcriptional activator regulatory domain-containing protein</fullName>
    </recommendedName>
</protein>
<gene>
    <name evidence="4" type="ORF">EHS25_002160</name>
</gene>
<dbReference type="InterPro" id="IPR050613">
    <property type="entry name" value="Sec_Metabolite_Reg"/>
</dbReference>
<dbReference type="InterPro" id="IPR007219">
    <property type="entry name" value="XnlR_reg_dom"/>
</dbReference>
<evidence type="ECO:0000256" key="2">
    <source>
        <dbReference type="ARBA" id="ARBA00023242"/>
    </source>
</evidence>
<accession>A0A427YEK7</accession>
<comment type="caution">
    <text evidence="4">The sequence shown here is derived from an EMBL/GenBank/DDBJ whole genome shotgun (WGS) entry which is preliminary data.</text>
</comment>
<proteinExistence type="predicted"/>
<sequence>MYVEISVFQSHIFARFVQLALTLCDRCRVPETEDPVRPGIPLFALRQKRPREYLSRGRARERFAPHALHERVAKLENALKQVVPQHPLLLEKSPANPLPLPSPATDRNVLPRRSIEERNHGYLILGEDPDVSQYYGSASSLYLSELPVPEIMSRLPPEEVGRELAAQYFDVVGTTTRIVQPWTWEEKFFLHVYHTSSPNQQRLAVVFLVFAVGALMDINRAVPDKTADEYFASARMCLTMDSTHSVTYVQCLYLCGIYLMNGPGKLARGDIVWPLLRTALGVAEAIGLHRDATHWNLDDATVTERRYVFWSIHHFDVVQSIGLGRSQCIADHCIDCVIPPHEADSAFFPKTYELIRIVSRINDLQVRMQPATYEEACSIDQTLWSFEQALPIHLSAAALPNAADLIDSTLRQAAIQRNQLLLYLNEARLALHRPWFVRALRDCPEEPSNSQHKQSFVGYLEACRAIIGSSTIAQLRDEAANAVRGQQGIQGSNTQVFDLLGAKTVLRRPLRIDTTSDFGFPPFSFDLAEGQGDDQLTESFSSTGDQTSWDVANDYGIQAVGGLLPSSSPVFCIVSVLGGGTTDTLLSFCRSLAFCQNDNMAF</sequence>
<name>A0A427YEK7_9TREE</name>
<dbReference type="GO" id="GO:0003677">
    <property type="term" value="F:DNA binding"/>
    <property type="evidence" value="ECO:0007669"/>
    <property type="project" value="InterPro"/>
</dbReference>
<dbReference type="STRING" id="1890683.A0A427YEK7"/>
<evidence type="ECO:0000259" key="3">
    <source>
        <dbReference type="SMART" id="SM00906"/>
    </source>
</evidence>
<comment type="subcellular location">
    <subcellularLocation>
        <location evidence="1">Nucleus</location>
    </subcellularLocation>
</comment>
<evidence type="ECO:0000313" key="4">
    <source>
        <dbReference type="EMBL" id="RSH89609.1"/>
    </source>
</evidence>
<evidence type="ECO:0000256" key="1">
    <source>
        <dbReference type="ARBA" id="ARBA00004123"/>
    </source>
</evidence>
<feature type="domain" description="Xylanolytic transcriptional activator regulatory" evidence="3">
    <location>
        <begin position="272"/>
        <end position="345"/>
    </location>
</feature>
<keyword evidence="5" id="KW-1185">Reference proteome</keyword>
<keyword evidence="2" id="KW-0539">Nucleus</keyword>
<dbReference type="AlphaFoldDB" id="A0A427YEK7"/>
<dbReference type="PANTHER" id="PTHR31001">
    <property type="entry name" value="UNCHARACTERIZED TRANSCRIPTIONAL REGULATORY PROTEIN"/>
    <property type="match status" value="1"/>
</dbReference>
<evidence type="ECO:0000313" key="5">
    <source>
        <dbReference type="Proteomes" id="UP000279259"/>
    </source>
</evidence>
<dbReference type="SMART" id="SM00906">
    <property type="entry name" value="Fungal_trans"/>
    <property type="match status" value="1"/>
</dbReference>
<dbReference type="CDD" id="cd12148">
    <property type="entry name" value="fungal_TF_MHR"/>
    <property type="match status" value="1"/>
</dbReference>
<dbReference type="EMBL" id="RSCD01000013">
    <property type="protein sequence ID" value="RSH89609.1"/>
    <property type="molecule type" value="Genomic_DNA"/>
</dbReference>
<organism evidence="4 5">
    <name type="scientific">Saitozyma podzolica</name>
    <dbReference type="NCBI Taxonomy" id="1890683"/>
    <lineage>
        <taxon>Eukaryota</taxon>
        <taxon>Fungi</taxon>
        <taxon>Dikarya</taxon>
        <taxon>Basidiomycota</taxon>
        <taxon>Agaricomycotina</taxon>
        <taxon>Tremellomycetes</taxon>
        <taxon>Tremellales</taxon>
        <taxon>Trimorphomycetaceae</taxon>
        <taxon>Saitozyma</taxon>
    </lineage>
</organism>